<proteinExistence type="predicted"/>
<accession>A0ABU9B6Q2</accession>
<dbReference type="PIRSF" id="PIRSF028205">
    <property type="entry name" value="UCP028205"/>
    <property type="match status" value="1"/>
</dbReference>
<dbReference type="Proteomes" id="UP001368500">
    <property type="component" value="Unassembled WGS sequence"/>
</dbReference>
<evidence type="ECO:0000313" key="4">
    <source>
        <dbReference type="EMBL" id="MEK8024388.1"/>
    </source>
</evidence>
<gene>
    <name evidence="4" type="ORF">AACH11_00200</name>
</gene>
<evidence type="ECO:0000313" key="5">
    <source>
        <dbReference type="Proteomes" id="UP001368500"/>
    </source>
</evidence>
<comment type="caution">
    <text evidence="4">The sequence shown here is derived from an EMBL/GenBank/DDBJ whole genome shotgun (WGS) entry which is preliminary data.</text>
</comment>
<dbReference type="CDD" id="cd16329">
    <property type="entry name" value="LolA_like"/>
    <property type="match status" value="1"/>
</dbReference>
<sequence length="268" mass="29474">MNLALAPLSRRRAAVRTLALGALACGAAGRAHADTAQDLLAASDAIRNPGQAFRVLITLNEFERGQLIDTSVLSSLARTDGNGQFSSLLRFIQPARDAGKLMLKTGQDLWFYDPSSKASVRLSPQQRLLGQASNGDVLTVNFAKDYRAALAGEEQITDGEKRKRQTLKLALTASEGDAAYATAELWIDAQSRAPIKARFYAESGRLLKTAFYRKYQPQLGAERPTETVIIDGLNPQSVTLIQLSEFQSRQVPASWMQRDYLPRYQADQ</sequence>
<keyword evidence="4" id="KW-0449">Lipoprotein</keyword>
<evidence type="ECO:0000259" key="3">
    <source>
        <dbReference type="Pfam" id="PF17131"/>
    </source>
</evidence>
<dbReference type="EMBL" id="JBBUTF010000001">
    <property type="protein sequence ID" value="MEK8024388.1"/>
    <property type="molecule type" value="Genomic_DNA"/>
</dbReference>
<dbReference type="InterPro" id="IPR011220">
    <property type="entry name" value="UCP028205"/>
</dbReference>
<protein>
    <submittedName>
        <fullName evidence="4">Outer membrane lipoprotein-sorting protein</fullName>
    </submittedName>
</protein>
<name>A0ABU9B6Q2_9BURK</name>
<dbReference type="InterPro" id="IPR033399">
    <property type="entry name" value="TP_0789-like"/>
</dbReference>
<evidence type="ECO:0000256" key="1">
    <source>
        <dbReference type="ARBA" id="ARBA00022729"/>
    </source>
</evidence>
<feature type="signal peptide" evidence="2">
    <location>
        <begin position="1"/>
        <end position="33"/>
    </location>
</feature>
<dbReference type="RefSeq" id="WP_341372176.1">
    <property type="nucleotide sequence ID" value="NZ_JBBUTF010000001.1"/>
</dbReference>
<dbReference type="Pfam" id="PF17131">
    <property type="entry name" value="LolA_like"/>
    <property type="match status" value="1"/>
</dbReference>
<dbReference type="Gene3D" id="2.50.20.10">
    <property type="entry name" value="Lipoprotein localisation LolA/LolB/LppX"/>
    <property type="match status" value="1"/>
</dbReference>
<feature type="domain" description="Uncharacterized protein TP-0789" evidence="3">
    <location>
        <begin position="86"/>
        <end position="262"/>
    </location>
</feature>
<reference evidence="4 5" key="1">
    <citation type="submission" date="2024-04" db="EMBL/GenBank/DDBJ databases">
        <title>Novel species of the genus Ideonella isolated from streams.</title>
        <authorList>
            <person name="Lu H."/>
        </authorList>
    </citation>
    <scope>NUCLEOTIDE SEQUENCE [LARGE SCALE GENOMIC DNA]</scope>
    <source>
        <strain evidence="4 5">BYS139W</strain>
    </source>
</reference>
<keyword evidence="1 2" id="KW-0732">Signal</keyword>
<dbReference type="InterPro" id="IPR029046">
    <property type="entry name" value="LolA/LolB/LppX"/>
</dbReference>
<evidence type="ECO:0000256" key="2">
    <source>
        <dbReference type="SAM" id="SignalP"/>
    </source>
</evidence>
<organism evidence="4 5">
    <name type="scientific">Pseudaquabacterium rugosum</name>
    <dbReference type="NCBI Taxonomy" id="2984194"/>
    <lineage>
        <taxon>Bacteria</taxon>
        <taxon>Pseudomonadati</taxon>
        <taxon>Pseudomonadota</taxon>
        <taxon>Betaproteobacteria</taxon>
        <taxon>Burkholderiales</taxon>
        <taxon>Sphaerotilaceae</taxon>
        <taxon>Pseudaquabacterium</taxon>
    </lineage>
</organism>
<dbReference type="SUPFAM" id="SSF89392">
    <property type="entry name" value="Prokaryotic lipoproteins and lipoprotein localization factors"/>
    <property type="match status" value="1"/>
</dbReference>
<keyword evidence="5" id="KW-1185">Reference proteome</keyword>
<feature type="chain" id="PRO_5046671887" evidence="2">
    <location>
        <begin position="34"/>
        <end position="268"/>
    </location>
</feature>